<name>A0A1Q5T4G9_9BACL</name>
<gene>
    <name evidence="1" type="ORF">BRO54_1131</name>
</gene>
<reference evidence="2" key="2">
    <citation type="submission" date="2017-01" db="EMBL/GenBank/DDBJ databases">
        <title>Genome sequencing and annotation of Geobacillus sp. 1017, a Hydrocarbon-Oxidizing Thermophilic Bacterium Isolated from a Heavy Oil Reservoir (China).</title>
        <authorList>
            <person name="Kadnikov V.V."/>
            <person name="Mardanov A.V."/>
            <person name="Poltaraus A.B."/>
            <person name="Sokolova D.S."/>
            <person name="Semenova E.M."/>
            <person name="Ravin N.V."/>
            <person name="Tourova T.P."/>
            <person name="Nazina T.N."/>
        </authorList>
    </citation>
    <scope>NUCLEOTIDE SEQUENCE [LARGE SCALE GENOMIC DNA]</scope>
    <source>
        <strain evidence="2">1017</strain>
    </source>
</reference>
<dbReference type="Proteomes" id="UP000186030">
    <property type="component" value="Unassembled WGS sequence"/>
</dbReference>
<evidence type="ECO:0000313" key="2">
    <source>
        <dbReference type="Proteomes" id="UP000186030"/>
    </source>
</evidence>
<comment type="caution">
    <text evidence="1">The sequence shown here is derived from an EMBL/GenBank/DDBJ whole genome shotgun (WGS) entry which is preliminary data.</text>
</comment>
<sequence length="39" mass="4365">MAVSATKPLSVWKVRRFSAGNRECIRFQKCGAIPLTDNI</sequence>
<reference evidence="1 2" key="1">
    <citation type="submission" date="2016-11" db="EMBL/GenBank/DDBJ databases">
        <authorList>
            <person name="Kadnikov V."/>
            <person name="Nazina T."/>
        </authorList>
    </citation>
    <scope>NUCLEOTIDE SEQUENCE [LARGE SCALE GENOMIC DNA]</scope>
    <source>
        <strain evidence="1 2">1017</strain>
    </source>
</reference>
<proteinExistence type="predicted"/>
<organism evidence="1 2">
    <name type="scientific">Geobacillus proteiniphilus</name>
    <dbReference type="NCBI Taxonomy" id="860353"/>
    <lineage>
        <taxon>Bacteria</taxon>
        <taxon>Bacillati</taxon>
        <taxon>Bacillota</taxon>
        <taxon>Bacilli</taxon>
        <taxon>Bacillales</taxon>
        <taxon>Anoxybacillaceae</taxon>
        <taxon>Geobacillus</taxon>
    </lineage>
</organism>
<dbReference type="AlphaFoldDB" id="A0A1Q5T4G9"/>
<dbReference type="EMBL" id="MQMG01000010">
    <property type="protein sequence ID" value="OKO95123.1"/>
    <property type="molecule type" value="Genomic_DNA"/>
</dbReference>
<protein>
    <submittedName>
        <fullName evidence="1">Uncharacterized protein</fullName>
    </submittedName>
</protein>
<evidence type="ECO:0000313" key="1">
    <source>
        <dbReference type="EMBL" id="OKO95123.1"/>
    </source>
</evidence>
<accession>A0A1Q5T4G9</accession>